<keyword evidence="3" id="KW-0677">Repeat</keyword>
<feature type="region of interest" description="Disordered" evidence="8">
    <location>
        <begin position="367"/>
        <end position="524"/>
    </location>
</feature>
<feature type="domain" description="B box-type" evidence="10">
    <location>
        <begin position="107"/>
        <end position="154"/>
    </location>
</feature>
<dbReference type="InterPro" id="IPR017907">
    <property type="entry name" value="Znf_RING_CS"/>
</dbReference>
<feature type="repeat" description="NHL" evidence="7">
    <location>
        <begin position="749"/>
        <end position="792"/>
    </location>
</feature>
<dbReference type="GO" id="GO:0005654">
    <property type="term" value="C:nucleoplasm"/>
    <property type="evidence" value="ECO:0007669"/>
    <property type="project" value="TreeGrafter"/>
</dbReference>
<feature type="repeat" description="NHL" evidence="7">
    <location>
        <begin position="699"/>
        <end position="742"/>
    </location>
</feature>
<dbReference type="InterPro" id="IPR011042">
    <property type="entry name" value="6-blade_b-propeller_TolB-like"/>
</dbReference>
<dbReference type="PROSITE" id="PS50119">
    <property type="entry name" value="ZF_BBOX"/>
    <property type="match status" value="2"/>
</dbReference>
<dbReference type="Pfam" id="PF13445">
    <property type="entry name" value="zf-RING_UBOX"/>
    <property type="match status" value="1"/>
</dbReference>
<comment type="caution">
    <text evidence="11">The sequence shown here is derived from an EMBL/GenBank/DDBJ whole genome shotgun (WGS) entry which is preliminary data.</text>
</comment>
<dbReference type="Gene3D" id="3.30.160.60">
    <property type="entry name" value="Classic Zinc Finger"/>
    <property type="match status" value="1"/>
</dbReference>
<dbReference type="Gene3D" id="2.120.10.30">
    <property type="entry name" value="TolB, C-terminal domain"/>
    <property type="match status" value="1"/>
</dbReference>
<dbReference type="CDD" id="cd14959">
    <property type="entry name" value="NHL_brat_like"/>
    <property type="match status" value="1"/>
</dbReference>
<evidence type="ECO:0000256" key="3">
    <source>
        <dbReference type="ARBA" id="ARBA00022737"/>
    </source>
</evidence>
<dbReference type="InterPro" id="IPR027370">
    <property type="entry name" value="Znf-RING_euk"/>
</dbReference>
<keyword evidence="1" id="KW-0597">Phosphoprotein</keyword>
<feature type="domain" description="B box-type" evidence="10">
    <location>
        <begin position="169"/>
        <end position="214"/>
    </location>
</feature>
<dbReference type="Gene3D" id="3.30.40.10">
    <property type="entry name" value="Zinc/RING finger domain, C3HC4 (zinc finger)"/>
    <property type="match status" value="1"/>
</dbReference>
<evidence type="ECO:0000259" key="10">
    <source>
        <dbReference type="PROSITE" id="PS50119"/>
    </source>
</evidence>
<dbReference type="InterPro" id="IPR000315">
    <property type="entry name" value="Znf_B-box"/>
</dbReference>
<keyword evidence="12" id="KW-1185">Reference proteome</keyword>
<keyword evidence="5" id="KW-0862">Zinc</keyword>
<dbReference type="EMBL" id="VIIS01001299">
    <property type="protein sequence ID" value="KAF0300049.1"/>
    <property type="molecule type" value="Genomic_DNA"/>
</dbReference>
<dbReference type="InterPro" id="IPR013083">
    <property type="entry name" value="Znf_RING/FYVE/PHD"/>
</dbReference>
<dbReference type="SMART" id="SM00336">
    <property type="entry name" value="BBOX"/>
    <property type="match status" value="2"/>
</dbReference>
<evidence type="ECO:0000313" key="12">
    <source>
        <dbReference type="Proteomes" id="UP000440578"/>
    </source>
</evidence>
<dbReference type="SUPFAM" id="SSF57850">
    <property type="entry name" value="RING/U-box"/>
    <property type="match status" value="1"/>
</dbReference>
<feature type="compositionally biased region" description="Pro residues" evidence="8">
    <location>
        <begin position="374"/>
        <end position="392"/>
    </location>
</feature>
<organism evidence="11 12">
    <name type="scientific">Amphibalanus amphitrite</name>
    <name type="common">Striped barnacle</name>
    <name type="synonym">Balanus amphitrite</name>
    <dbReference type="NCBI Taxonomy" id="1232801"/>
    <lineage>
        <taxon>Eukaryota</taxon>
        <taxon>Metazoa</taxon>
        <taxon>Ecdysozoa</taxon>
        <taxon>Arthropoda</taxon>
        <taxon>Crustacea</taxon>
        <taxon>Multicrustacea</taxon>
        <taxon>Cirripedia</taxon>
        <taxon>Thoracica</taxon>
        <taxon>Thoracicalcarea</taxon>
        <taxon>Balanomorpha</taxon>
        <taxon>Balanoidea</taxon>
        <taxon>Balanidae</taxon>
        <taxon>Amphibalaninae</taxon>
        <taxon>Amphibalanus</taxon>
    </lineage>
</organism>
<keyword evidence="2" id="KW-0479">Metal-binding</keyword>
<evidence type="ECO:0000256" key="6">
    <source>
        <dbReference type="PROSITE-ProRule" id="PRU00024"/>
    </source>
</evidence>
<evidence type="ECO:0000256" key="1">
    <source>
        <dbReference type="ARBA" id="ARBA00022553"/>
    </source>
</evidence>
<gene>
    <name evidence="11" type="primary">brat_1</name>
    <name evidence="11" type="ORF">FJT64_027373</name>
</gene>
<reference evidence="11 12" key="1">
    <citation type="submission" date="2019-07" db="EMBL/GenBank/DDBJ databases">
        <title>Draft genome assembly of a fouling barnacle, Amphibalanus amphitrite (Darwin, 1854): The first reference genome for Thecostraca.</title>
        <authorList>
            <person name="Kim W."/>
        </authorList>
    </citation>
    <scope>NUCLEOTIDE SEQUENCE [LARGE SCALE GENOMIC DNA]</scope>
    <source>
        <strain evidence="11">SNU_AA5</strain>
        <tissue evidence="11">Soma without cirri and trophi</tissue>
    </source>
</reference>
<feature type="domain" description="RING-type" evidence="9">
    <location>
        <begin position="33"/>
        <end position="77"/>
    </location>
</feature>
<dbReference type="InterPro" id="IPR047153">
    <property type="entry name" value="TRIM45/56/19-like"/>
</dbReference>
<dbReference type="GO" id="GO:0008270">
    <property type="term" value="F:zinc ion binding"/>
    <property type="evidence" value="ECO:0007669"/>
    <property type="project" value="UniProtKB-KW"/>
</dbReference>
<dbReference type="OrthoDB" id="6367832at2759"/>
<evidence type="ECO:0000256" key="5">
    <source>
        <dbReference type="ARBA" id="ARBA00022833"/>
    </source>
</evidence>
<evidence type="ECO:0000259" key="9">
    <source>
        <dbReference type="PROSITE" id="PS50089"/>
    </source>
</evidence>
<dbReference type="PANTHER" id="PTHR25462">
    <property type="entry name" value="BONUS, ISOFORM C-RELATED"/>
    <property type="match status" value="1"/>
</dbReference>
<dbReference type="PROSITE" id="PS00518">
    <property type="entry name" value="ZF_RING_1"/>
    <property type="match status" value="1"/>
</dbReference>
<dbReference type="PROSITE" id="PS51125">
    <property type="entry name" value="NHL"/>
    <property type="match status" value="2"/>
</dbReference>
<dbReference type="SMART" id="SM00184">
    <property type="entry name" value="RING"/>
    <property type="match status" value="1"/>
</dbReference>
<feature type="compositionally biased region" description="Basic residues" evidence="8">
    <location>
        <begin position="487"/>
        <end position="497"/>
    </location>
</feature>
<dbReference type="PROSITE" id="PS50089">
    <property type="entry name" value="ZF_RING_2"/>
    <property type="match status" value="1"/>
</dbReference>
<dbReference type="InterPro" id="IPR001258">
    <property type="entry name" value="NHL_repeat"/>
</dbReference>
<dbReference type="SUPFAM" id="SSF101898">
    <property type="entry name" value="NHL repeat"/>
    <property type="match status" value="1"/>
</dbReference>
<dbReference type="Pfam" id="PF01436">
    <property type="entry name" value="NHL"/>
    <property type="match status" value="3"/>
</dbReference>
<dbReference type="SUPFAM" id="SSF57845">
    <property type="entry name" value="B-box zinc-binding domain"/>
    <property type="match status" value="1"/>
</dbReference>
<dbReference type="PANTHER" id="PTHR25462:SF296">
    <property type="entry name" value="MEIOTIC P26, ISOFORM F"/>
    <property type="match status" value="1"/>
</dbReference>
<name>A0A6A4W415_AMPAM</name>
<dbReference type="AlphaFoldDB" id="A0A6A4W415"/>
<accession>A0A6A4W415</accession>
<evidence type="ECO:0000256" key="2">
    <source>
        <dbReference type="ARBA" id="ARBA00022723"/>
    </source>
</evidence>
<evidence type="ECO:0000256" key="7">
    <source>
        <dbReference type="PROSITE-ProRule" id="PRU00504"/>
    </source>
</evidence>
<dbReference type="Proteomes" id="UP000440578">
    <property type="component" value="Unassembled WGS sequence"/>
</dbReference>
<sequence>MSGSDSFLDLDATLVGEDQRLEPLEEESADTVCSICGEGYQRPRLLRCLHAFCERCVQRQHEEDEDESGAVECRRCQQPTRLDERGAAALPLDHVTLNLRDMQLVREGAAACSSCRAGQPAEARCADCAHFLCAQCHQAHQKMNCFQRHQAMTLTELEEAANKNPIPIHRPVLCDHHPDTQVSLACISCKEPACEQCQAVGGAHPPPEHLLKRICDVERTEWGDFLTAIDDAKAKRKQMDSTGNGVQSALEQLQAAHERCCRQIEQQFEAVQRAVTEHHQRLRQRCDQLHRQKRDLVWDVGERCHTDKARLEQALRLADRLVEFANSAELLSLKPVLVERMRESTQVTQLPRDLDLTFVCQPDSAMMGHFLEDAPPPPPPPPAPVAAVPQPPVGAAAAVSRQQPALTRSPPEGRVQSGPLPPAARPYSRQNTTISPVEADMPPFSAGYNSLSSPSLPSPINGPGQQQRHRQQPEQPVGRSTTAARWRSARRRRRTRASRPCCRRWPTEGSGCRSRRPPRPDRAATAAAAAAAAAQLYERSQSFHEPSYGSDMSPSLPLDFLNSGSQMALQNIKALARLGSTGGSGGGDLIDGFLSGRGHAPPPQPPPAAISPMMAAAAGDGMMGRSGLQSLRGISPSGPASPLLGAASPLLGHNGFAMPPGQCSRPLLFLGGGGGSGTVSPTPRRGAGCGSAVSSMQIRAKFGQLGQLKGQFNSPHGFCLGTDEEIIVADTNNHRIQMFDKTGEFKYMFGSPGKDEGQLWYPRKVAVIRSSGKFVVCDRGSERSRMQIFNRNGYFVRKISIRCIDIVAGLAISNAGHIVVVDSVTPTVFVIAESGSLIKWFDCSNYMREPSDIAVSGNEYYICDFKNHCVVVFDSEGQFLRRLGSETITNFPNGIDVSDAGDVLIGDSHGNKFHVAVFSRNGQLLSEFECPHVKVSRCCGLKLTHEGYIITIAKNNHHVLVLNTLYIA</sequence>
<keyword evidence="4 6" id="KW-0863">Zinc-finger</keyword>
<evidence type="ECO:0000256" key="8">
    <source>
        <dbReference type="SAM" id="MobiDB-lite"/>
    </source>
</evidence>
<protein>
    <submittedName>
        <fullName evidence="11">Brain tumor protein</fullName>
    </submittedName>
</protein>
<feature type="compositionally biased region" description="Low complexity" evidence="8">
    <location>
        <begin position="450"/>
        <end position="466"/>
    </location>
</feature>
<evidence type="ECO:0000256" key="4">
    <source>
        <dbReference type="ARBA" id="ARBA00022771"/>
    </source>
</evidence>
<feature type="compositionally biased region" description="Low complexity" evidence="8">
    <location>
        <begin position="473"/>
        <end position="486"/>
    </location>
</feature>
<dbReference type="GO" id="GO:0061630">
    <property type="term" value="F:ubiquitin protein ligase activity"/>
    <property type="evidence" value="ECO:0007669"/>
    <property type="project" value="TreeGrafter"/>
</dbReference>
<proteinExistence type="predicted"/>
<dbReference type="InterPro" id="IPR001841">
    <property type="entry name" value="Znf_RING"/>
</dbReference>
<evidence type="ECO:0000313" key="11">
    <source>
        <dbReference type="EMBL" id="KAF0300049.1"/>
    </source>
</evidence>